<reference evidence="3" key="2">
    <citation type="submission" date="2018-02" db="UniProtKB">
        <authorList>
            <consortium name="EnsemblPlants"/>
        </authorList>
    </citation>
    <scope>IDENTIFICATION</scope>
    <source>
        <strain evidence="3">Williams 82</strain>
    </source>
</reference>
<dbReference type="Gramene" id="KRH53323">
    <property type="protein sequence ID" value="KRH53323"/>
    <property type="gene ID" value="GLYMA_06G118700"/>
</dbReference>
<proteinExistence type="predicted"/>
<dbReference type="EnsemblPlants" id="KRH53323">
    <property type="protein sequence ID" value="KRH53323"/>
    <property type="gene ID" value="GLYMA_06G118700"/>
</dbReference>
<protein>
    <submittedName>
        <fullName evidence="2 3">Uncharacterized protein</fullName>
    </submittedName>
</protein>
<reference evidence="2" key="3">
    <citation type="submission" date="2018-07" db="EMBL/GenBank/DDBJ databases">
        <title>WGS assembly of Glycine max.</title>
        <authorList>
            <person name="Schmutz J."/>
            <person name="Cannon S."/>
            <person name="Schlueter J."/>
            <person name="Ma J."/>
            <person name="Mitros T."/>
            <person name="Nelson W."/>
            <person name="Hyten D."/>
            <person name="Song Q."/>
            <person name="Thelen J."/>
            <person name="Cheng J."/>
            <person name="Xu D."/>
            <person name="Hellsten U."/>
            <person name="May G."/>
            <person name="Yu Y."/>
            <person name="Sakurai T."/>
            <person name="Umezawa T."/>
            <person name="Bhattacharyya M."/>
            <person name="Sandhu D."/>
            <person name="Valliyodan B."/>
            <person name="Lindquist E."/>
            <person name="Peto M."/>
            <person name="Grant D."/>
            <person name="Shu S."/>
            <person name="Goodstein D."/>
            <person name="Barry K."/>
            <person name="Futrell-Griggs M."/>
            <person name="Abernathy B."/>
            <person name="Du J."/>
            <person name="Tian Z."/>
            <person name="Zhu L."/>
            <person name="Gill N."/>
            <person name="Joshi T."/>
            <person name="Libault M."/>
            <person name="Sethuraman A."/>
            <person name="Zhang X."/>
            <person name="Shinozaki K."/>
            <person name="Nguyen H."/>
            <person name="Wing R."/>
            <person name="Cregan P."/>
            <person name="Specht J."/>
            <person name="Grimwood J."/>
            <person name="Rokhsar D."/>
            <person name="Stacey G."/>
            <person name="Shoemaker R."/>
            <person name="Jackson S."/>
        </authorList>
    </citation>
    <scope>NUCLEOTIDE SEQUENCE</scope>
    <source>
        <tissue evidence="2">Callus</tissue>
    </source>
</reference>
<evidence type="ECO:0000313" key="2">
    <source>
        <dbReference type="EMBL" id="KRH53323.1"/>
    </source>
</evidence>
<evidence type="ECO:0000313" key="4">
    <source>
        <dbReference type="Proteomes" id="UP000008827"/>
    </source>
</evidence>
<keyword evidence="4" id="KW-1185">Reference proteome</keyword>
<dbReference type="OrthoDB" id="1412719at2759"/>
<feature type="compositionally biased region" description="Basic and acidic residues" evidence="1">
    <location>
        <begin position="1"/>
        <end position="17"/>
    </location>
</feature>
<dbReference type="EMBL" id="CM000839">
    <property type="protein sequence ID" value="KRH53323.1"/>
    <property type="molecule type" value="Genomic_DNA"/>
</dbReference>
<dbReference type="OMA" id="WPAHEAS"/>
<feature type="region of interest" description="Disordered" evidence="1">
    <location>
        <begin position="1"/>
        <end position="28"/>
    </location>
</feature>
<evidence type="ECO:0000313" key="3">
    <source>
        <dbReference type="EnsemblPlants" id="KRH53323"/>
    </source>
</evidence>
<reference evidence="2 3" key="1">
    <citation type="journal article" date="2010" name="Nature">
        <title>Genome sequence of the palaeopolyploid soybean.</title>
        <authorList>
            <person name="Schmutz J."/>
            <person name="Cannon S.B."/>
            <person name="Schlueter J."/>
            <person name="Ma J."/>
            <person name="Mitros T."/>
            <person name="Nelson W."/>
            <person name="Hyten D.L."/>
            <person name="Song Q."/>
            <person name="Thelen J.J."/>
            <person name="Cheng J."/>
            <person name="Xu D."/>
            <person name="Hellsten U."/>
            <person name="May G.D."/>
            <person name="Yu Y."/>
            <person name="Sakurai T."/>
            <person name="Umezawa T."/>
            <person name="Bhattacharyya M.K."/>
            <person name="Sandhu D."/>
            <person name="Valliyodan B."/>
            <person name="Lindquist E."/>
            <person name="Peto M."/>
            <person name="Grant D."/>
            <person name="Shu S."/>
            <person name="Goodstein D."/>
            <person name="Barry K."/>
            <person name="Futrell-Griggs M."/>
            <person name="Abernathy B."/>
            <person name="Du J."/>
            <person name="Tian Z."/>
            <person name="Zhu L."/>
            <person name="Gill N."/>
            <person name="Joshi T."/>
            <person name="Libault M."/>
            <person name="Sethuraman A."/>
            <person name="Zhang X.-C."/>
            <person name="Shinozaki K."/>
            <person name="Nguyen H.T."/>
            <person name="Wing R.A."/>
            <person name="Cregan P."/>
            <person name="Specht J."/>
            <person name="Grimwood J."/>
            <person name="Rokhsar D."/>
            <person name="Stacey G."/>
            <person name="Shoemaker R.C."/>
            <person name="Jackson S.A."/>
        </authorList>
    </citation>
    <scope>NUCLEOTIDE SEQUENCE [LARGE SCALE GENOMIC DNA]</scope>
    <source>
        <strain evidence="3">cv. Williams 82</strain>
        <tissue evidence="2">Callus</tissue>
    </source>
</reference>
<gene>
    <name evidence="2" type="ORF">GLYMA_06G118700</name>
</gene>
<dbReference type="InParanoid" id="K7KUL0"/>
<name>K7KUL0_SOYBN</name>
<organism evidence="2">
    <name type="scientific">Glycine max</name>
    <name type="common">Soybean</name>
    <name type="synonym">Glycine hispida</name>
    <dbReference type="NCBI Taxonomy" id="3847"/>
    <lineage>
        <taxon>Eukaryota</taxon>
        <taxon>Viridiplantae</taxon>
        <taxon>Streptophyta</taxon>
        <taxon>Embryophyta</taxon>
        <taxon>Tracheophyta</taxon>
        <taxon>Spermatophyta</taxon>
        <taxon>Magnoliopsida</taxon>
        <taxon>eudicotyledons</taxon>
        <taxon>Gunneridae</taxon>
        <taxon>Pentapetalae</taxon>
        <taxon>rosids</taxon>
        <taxon>fabids</taxon>
        <taxon>Fabales</taxon>
        <taxon>Fabaceae</taxon>
        <taxon>Papilionoideae</taxon>
        <taxon>50 kb inversion clade</taxon>
        <taxon>NPAAA clade</taxon>
        <taxon>indigoferoid/millettioid clade</taxon>
        <taxon>Phaseoleae</taxon>
        <taxon>Glycine</taxon>
        <taxon>Glycine subgen. Soja</taxon>
    </lineage>
</organism>
<sequence>MEGEKKGKGAEETEPCHKPKNGSIFPKERTSVKRMMYEKGKQVVVDCVKSTAKKASVSPAPEASKSNNQ</sequence>
<dbReference type="HOGENOM" id="CLU_2780919_0_0_1"/>
<accession>K7KUL0</accession>
<dbReference type="Proteomes" id="UP000008827">
    <property type="component" value="Chromosome 6"/>
</dbReference>
<evidence type="ECO:0000256" key="1">
    <source>
        <dbReference type="SAM" id="MobiDB-lite"/>
    </source>
</evidence>
<dbReference type="AlphaFoldDB" id="K7KUL0"/>
<dbReference type="PaxDb" id="3847-GLYMA06G12481.1"/>